<dbReference type="PANTHER" id="PTHR28259:SF1">
    <property type="entry name" value="FLUORIDE EXPORT PROTEIN 1-RELATED"/>
    <property type="match status" value="1"/>
</dbReference>
<dbReference type="Proteomes" id="UP000298488">
    <property type="component" value="Unassembled WGS sequence"/>
</dbReference>
<dbReference type="HAMAP" id="MF_00454">
    <property type="entry name" value="FluC"/>
    <property type="match status" value="1"/>
</dbReference>
<evidence type="ECO:0000256" key="10">
    <source>
        <dbReference type="HAMAP-Rule" id="MF_00454"/>
    </source>
</evidence>
<comment type="catalytic activity">
    <reaction evidence="8">
        <text>fluoride(in) = fluoride(out)</text>
        <dbReference type="Rhea" id="RHEA:76159"/>
        <dbReference type="ChEBI" id="CHEBI:17051"/>
    </reaction>
    <physiologicalReaction direction="left-to-right" evidence="8">
        <dbReference type="Rhea" id="RHEA:76160"/>
    </physiologicalReaction>
</comment>
<keyword evidence="5 10" id="KW-0472">Membrane</keyword>
<evidence type="ECO:0000256" key="5">
    <source>
        <dbReference type="ARBA" id="ARBA00023136"/>
    </source>
</evidence>
<dbReference type="InterPro" id="IPR003691">
    <property type="entry name" value="FluC"/>
</dbReference>
<dbReference type="Pfam" id="PF02537">
    <property type="entry name" value="CRCB"/>
    <property type="match status" value="1"/>
</dbReference>
<comment type="subcellular location">
    <subcellularLocation>
        <location evidence="1 10">Cell membrane</location>
        <topology evidence="1 10">Multi-pass membrane protein</topology>
    </subcellularLocation>
</comment>
<feature type="binding site" evidence="10">
    <location>
        <position position="138"/>
    </location>
    <ligand>
        <name>Na(+)</name>
        <dbReference type="ChEBI" id="CHEBI:29101"/>
        <note>structural</note>
    </ligand>
</feature>
<dbReference type="EMBL" id="SOFI01000003">
    <property type="protein sequence ID" value="TFB79725.1"/>
    <property type="molecule type" value="Genomic_DNA"/>
</dbReference>
<evidence type="ECO:0000256" key="1">
    <source>
        <dbReference type="ARBA" id="ARBA00004651"/>
    </source>
</evidence>
<organism evidence="12 13">
    <name type="scientific">Terrimesophilobacter mesophilus</name>
    <dbReference type="NCBI Taxonomy" id="433647"/>
    <lineage>
        <taxon>Bacteria</taxon>
        <taxon>Bacillati</taxon>
        <taxon>Actinomycetota</taxon>
        <taxon>Actinomycetes</taxon>
        <taxon>Micrococcales</taxon>
        <taxon>Microbacteriaceae</taxon>
        <taxon>Terrimesophilobacter</taxon>
    </lineage>
</organism>
<evidence type="ECO:0000256" key="2">
    <source>
        <dbReference type="ARBA" id="ARBA00022475"/>
    </source>
</evidence>
<dbReference type="AlphaFoldDB" id="A0A4R8VAW6"/>
<evidence type="ECO:0000256" key="11">
    <source>
        <dbReference type="SAM" id="MobiDB-lite"/>
    </source>
</evidence>
<evidence type="ECO:0000256" key="7">
    <source>
        <dbReference type="ARBA" id="ARBA00035120"/>
    </source>
</evidence>
<feature type="transmembrane region" description="Helical" evidence="10">
    <location>
        <begin position="63"/>
        <end position="84"/>
    </location>
</feature>
<feature type="region of interest" description="Disordered" evidence="11">
    <location>
        <begin position="1"/>
        <end position="23"/>
    </location>
</feature>
<feature type="compositionally biased region" description="Basic and acidic residues" evidence="11">
    <location>
        <begin position="1"/>
        <end position="18"/>
    </location>
</feature>
<feature type="transmembrane region" description="Helical" evidence="10">
    <location>
        <begin position="157"/>
        <end position="182"/>
    </location>
</feature>
<keyword evidence="4 10" id="KW-1133">Transmembrane helix</keyword>
<comment type="similarity">
    <text evidence="7 10">Belongs to the fluoride channel Fluc/FEX (TC 1.A.43) family.</text>
</comment>
<evidence type="ECO:0000313" key="12">
    <source>
        <dbReference type="EMBL" id="TFB79725.1"/>
    </source>
</evidence>
<keyword evidence="2 10" id="KW-1003">Cell membrane</keyword>
<keyword evidence="13" id="KW-1185">Reference proteome</keyword>
<reference evidence="12 13" key="1">
    <citation type="submission" date="2019-03" db="EMBL/GenBank/DDBJ databases">
        <title>Genomics of glacier-inhabiting Cryobacterium strains.</title>
        <authorList>
            <person name="Liu Q."/>
            <person name="Xin Y.-H."/>
        </authorList>
    </citation>
    <scope>NUCLEOTIDE SEQUENCE [LARGE SCALE GENOMIC DNA]</scope>
    <source>
        <strain evidence="12 13">CGMCC 1.10440</strain>
    </source>
</reference>
<dbReference type="GO" id="GO:0046872">
    <property type="term" value="F:metal ion binding"/>
    <property type="evidence" value="ECO:0007669"/>
    <property type="project" value="UniProtKB-KW"/>
</dbReference>
<gene>
    <name evidence="10" type="primary">fluC</name>
    <name evidence="10" type="synonym">crcB</name>
    <name evidence="12" type="ORF">E3N84_06515</name>
</gene>
<protein>
    <recommendedName>
        <fullName evidence="10">Fluoride-specific ion channel FluC</fullName>
    </recommendedName>
</protein>
<comment type="caution">
    <text evidence="12">The sequence shown here is derived from an EMBL/GenBank/DDBJ whole genome shotgun (WGS) entry which is preliminary data.</text>
</comment>
<name>A0A4R8VAW6_9MICO</name>
<sequence>MCGERGDNRPVGEPEKSASEPSGWRRMNRLWRRSRNRLPMNSDIEVARTIVGVPIAVRIRPGYLGMALLGGAFGTLVRFGLTLVAPTWATLNTGTMLVNLLGPFLLGALLQSLSVGTETSRRRALRIVVGVGFLGALTSYAELALDIVNVAERGEVVLAVTYGVATIALGALATWLGIFAAARWQRHAERHPEVPE</sequence>
<evidence type="ECO:0000256" key="4">
    <source>
        <dbReference type="ARBA" id="ARBA00022989"/>
    </source>
</evidence>
<keyword evidence="10" id="KW-0813">Transport</keyword>
<dbReference type="GO" id="GO:0062054">
    <property type="term" value="F:fluoride channel activity"/>
    <property type="evidence" value="ECO:0007669"/>
    <property type="project" value="UniProtKB-UniRule"/>
</dbReference>
<evidence type="ECO:0000256" key="9">
    <source>
        <dbReference type="ARBA" id="ARBA00049940"/>
    </source>
</evidence>
<accession>A0A4R8VAW6</accession>
<dbReference type="GO" id="GO:0005886">
    <property type="term" value="C:plasma membrane"/>
    <property type="evidence" value="ECO:0007669"/>
    <property type="project" value="UniProtKB-SubCell"/>
</dbReference>
<evidence type="ECO:0000313" key="13">
    <source>
        <dbReference type="Proteomes" id="UP000298488"/>
    </source>
</evidence>
<keyword evidence="6 10" id="KW-0407">Ion channel</keyword>
<evidence type="ECO:0000256" key="6">
    <source>
        <dbReference type="ARBA" id="ARBA00023303"/>
    </source>
</evidence>
<keyword evidence="3 10" id="KW-0812">Transmembrane</keyword>
<comment type="activity regulation">
    <text evidence="10">Na(+) is not transported, but it plays an essential structural role and its presence is essential for fluoride channel function.</text>
</comment>
<evidence type="ECO:0000256" key="3">
    <source>
        <dbReference type="ARBA" id="ARBA00022692"/>
    </source>
</evidence>
<dbReference type="OrthoDB" id="4408652at2"/>
<dbReference type="PANTHER" id="PTHR28259">
    <property type="entry name" value="FLUORIDE EXPORT PROTEIN 1-RELATED"/>
    <property type="match status" value="1"/>
</dbReference>
<feature type="transmembrane region" description="Helical" evidence="10">
    <location>
        <begin position="96"/>
        <end position="115"/>
    </location>
</feature>
<proteinExistence type="inferred from homology"/>
<keyword evidence="10" id="KW-0479">Metal-binding</keyword>
<keyword evidence="10" id="KW-0406">Ion transport</keyword>
<evidence type="ECO:0000256" key="8">
    <source>
        <dbReference type="ARBA" id="ARBA00035585"/>
    </source>
</evidence>
<feature type="binding site" evidence="10">
    <location>
        <position position="135"/>
    </location>
    <ligand>
        <name>Na(+)</name>
        <dbReference type="ChEBI" id="CHEBI:29101"/>
        <note>structural</note>
    </ligand>
</feature>
<feature type="transmembrane region" description="Helical" evidence="10">
    <location>
        <begin position="127"/>
        <end position="145"/>
    </location>
</feature>
<dbReference type="GO" id="GO:0140114">
    <property type="term" value="P:cellular detoxification of fluoride"/>
    <property type="evidence" value="ECO:0007669"/>
    <property type="project" value="UniProtKB-UniRule"/>
</dbReference>
<keyword evidence="10" id="KW-0915">Sodium</keyword>
<comment type="function">
    <text evidence="9 10">Fluoride-specific ion channel. Important for reducing fluoride concentration in the cell, thus reducing its toxicity.</text>
</comment>